<evidence type="ECO:0000313" key="2">
    <source>
        <dbReference type="Proteomes" id="UP000004710"/>
    </source>
</evidence>
<dbReference type="RefSeq" id="WP_000167858.1">
    <property type="nucleotide sequence ID" value="NZ_GL883912.1"/>
</dbReference>
<proteinExistence type="predicted"/>
<gene>
    <name evidence="1" type="ORF">ECIG_02101</name>
</gene>
<evidence type="ECO:0000313" key="1">
    <source>
        <dbReference type="EMBL" id="EGI15466.1"/>
    </source>
</evidence>
<dbReference type="EMBL" id="GL883912">
    <property type="protein sequence ID" value="EGI15466.1"/>
    <property type="molecule type" value="Genomic_DNA"/>
</dbReference>
<organism evidence="1 2">
    <name type="scientific">Escherichia coli M605</name>
    <dbReference type="NCBI Taxonomy" id="656417"/>
    <lineage>
        <taxon>Bacteria</taxon>
        <taxon>Pseudomonadati</taxon>
        <taxon>Pseudomonadota</taxon>
        <taxon>Gammaproteobacteria</taxon>
        <taxon>Enterobacterales</taxon>
        <taxon>Enterobacteriaceae</taxon>
        <taxon>Escherichia</taxon>
    </lineage>
</organism>
<sequence length="62" mass="7052">MTKTIVMEFFVLICPLCGQANERIVFVEGFFDVVFHLGVNIYSSRQHDSIVIATTMTYKAGY</sequence>
<dbReference type="Proteomes" id="UP000004710">
    <property type="component" value="Unassembled WGS sequence"/>
</dbReference>
<protein>
    <submittedName>
        <fullName evidence="1">Uncharacterized protein</fullName>
    </submittedName>
</protein>
<dbReference type="HOGENOM" id="CLU_2897303_0_0_6"/>
<reference evidence="1 2" key="1">
    <citation type="submission" date="2010-01" db="EMBL/GenBank/DDBJ databases">
        <title>The Genome Sequence of Escherichia coli M605.</title>
        <authorList>
            <consortium name="The Broad Institute Genome Sequencing Platform"/>
            <consortium name="The Broad Institute Genome Sequencing Center for Infectious Disease"/>
            <person name="Feldgarden M."/>
            <person name="Gordon D.M."/>
            <person name="Johnson J.R."/>
            <person name="Johnston B.D."/>
            <person name="Young S."/>
            <person name="Zeng Q."/>
            <person name="Koehrsen M."/>
            <person name="Alvarado L."/>
            <person name="Berlin A.M."/>
            <person name="Borenstein D."/>
            <person name="Chapman S.B."/>
            <person name="Chen Z."/>
            <person name="Engels R."/>
            <person name="Freedman E."/>
            <person name="Gellesch M."/>
            <person name="Goldberg J."/>
            <person name="Griggs A."/>
            <person name="Gujja S."/>
            <person name="Heilman E.R."/>
            <person name="Heiman D.I."/>
            <person name="Hepburn T.A."/>
            <person name="Howarth C."/>
            <person name="Jen D."/>
            <person name="Larson L."/>
            <person name="Lewis B."/>
            <person name="Mehta T."/>
            <person name="Park D."/>
            <person name="Pearson M."/>
            <person name="Richards J."/>
            <person name="Roberts A."/>
            <person name="Saif S."/>
            <person name="Shea T.D."/>
            <person name="Shenoy N."/>
            <person name="Sisk P."/>
            <person name="Stolte C."/>
            <person name="Sykes S.N."/>
            <person name="Walk T."/>
            <person name="White J."/>
            <person name="Yandava C."/>
            <person name="Haas B."/>
            <person name="Henn M.R."/>
            <person name="Nusbaum C."/>
            <person name="Birren B."/>
        </authorList>
    </citation>
    <scope>NUCLEOTIDE SEQUENCE [LARGE SCALE GENOMIC DNA]</scope>
    <source>
        <strain evidence="1 2">M605</strain>
    </source>
</reference>
<name>F4T121_ECOLX</name>
<accession>F4T121</accession>
<dbReference type="AlphaFoldDB" id="F4T121"/>